<dbReference type="AlphaFoldDB" id="W2RPD0"/>
<accession>W2RPD0</accession>
<sequence length="40" mass="4431">MLVSQEALIMRATISLLSIRSSAHIRCCRIPCSVSPMMQP</sequence>
<dbReference type="RefSeq" id="XP_008718769.1">
    <property type="nucleotide sequence ID" value="XM_008720547.1"/>
</dbReference>
<dbReference type="EMBL" id="KB822722">
    <property type="protein sequence ID" value="ETN38180.1"/>
    <property type="molecule type" value="Genomic_DNA"/>
</dbReference>
<name>W2RPD0_CYPE1</name>
<proteinExistence type="predicted"/>
<evidence type="ECO:0000313" key="2">
    <source>
        <dbReference type="Proteomes" id="UP000030752"/>
    </source>
</evidence>
<evidence type="ECO:0000313" key="1">
    <source>
        <dbReference type="EMBL" id="ETN38180.1"/>
    </source>
</evidence>
<keyword evidence="2" id="KW-1185">Reference proteome</keyword>
<organism evidence="1 2">
    <name type="scientific">Cyphellophora europaea (strain CBS 101466)</name>
    <name type="common">Phialophora europaea</name>
    <dbReference type="NCBI Taxonomy" id="1220924"/>
    <lineage>
        <taxon>Eukaryota</taxon>
        <taxon>Fungi</taxon>
        <taxon>Dikarya</taxon>
        <taxon>Ascomycota</taxon>
        <taxon>Pezizomycotina</taxon>
        <taxon>Eurotiomycetes</taxon>
        <taxon>Chaetothyriomycetidae</taxon>
        <taxon>Chaetothyriales</taxon>
        <taxon>Cyphellophoraceae</taxon>
        <taxon>Cyphellophora</taxon>
    </lineage>
</organism>
<dbReference type="Proteomes" id="UP000030752">
    <property type="component" value="Unassembled WGS sequence"/>
</dbReference>
<dbReference type="HOGENOM" id="CLU_3299353_0_0_1"/>
<dbReference type="VEuPathDB" id="FungiDB:HMPREF1541_06211"/>
<protein>
    <submittedName>
        <fullName evidence="1">Uncharacterized protein</fullName>
    </submittedName>
</protein>
<dbReference type="GeneID" id="19973550"/>
<dbReference type="InParanoid" id="W2RPD0"/>
<gene>
    <name evidence="1" type="ORF">HMPREF1541_06211</name>
</gene>
<reference evidence="1 2" key="1">
    <citation type="submission" date="2013-03" db="EMBL/GenBank/DDBJ databases">
        <title>The Genome Sequence of Phialophora europaea CBS 101466.</title>
        <authorList>
            <consortium name="The Broad Institute Genomics Platform"/>
            <person name="Cuomo C."/>
            <person name="de Hoog S."/>
            <person name="Gorbushina A."/>
            <person name="Walker B."/>
            <person name="Young S.K."/>
            <person name="Zeng Q."/>
            <person name="Gargeya S."/>
            <person name="Fitzgerald M."/>
            <person name="Haas B."/>
            <person name="Abouelleil A."/>
            <person name="Allen A.W."/>
            <person name="Alvarado L."/>
            <person name="Arachchi H.M."/>
            <person name="Berlin A.M."/>
            <person name="Chapman S.B."/>
            <person name="Gainer-Dewar J."/>
            <person name="Goldberg J."/>
            <person name="Griggs A."/>
            <person name="Gujja S."/>
            <person name="Hansen M."/>
            <person name="Howarth C."/>
            <person name="Imamovic A."/>
            <person name="Ireland A."/>
            <person name="Larimer J."/>
            <person name="McCowan C."/>
            <person name="Murphy C."/>
            <person name="Pearson M."/>
            <person name="Poon T.W."/>
            <person name="Priest M."/>
            <person name="Roberts A."/>
            <person name="Saif S."/>
            <person name="Shea T."/>
            <person name="Sisk P."/>
            <person name="Sykes S."/>
            <person name="Wortman J."/>
            <person name="Nusbaum C."/>
            <person name="Birren B."/>
        </authorList>
    </citation>
    <scope>NUCLEOTIDE SEQUENCE [LARGE SCALE GENOMIC DNA]</scope>
    <source>
        <strain evidence="1 2">CBS 101466</strain>
    </source>
</reference>